<dbReference type="Pfam" id="PF04234">
    <property type="entry name" value="CopC"/>
    <property type="match status" value="1"/>
</dbReference>
<dbReference type="EMBL" id="JAPMXC010000001">
    <property type="protein sequence ID" value="MCY0386799.1"/>
    <property type="molecule type" value="Genomic_DNA"/>
</dbReference>
<evidence type="ECO:0000313" key="9">
    <source>
        <dbReference type="Proteomes" id="UP001082899"/>
    </source>
</evidence>
<dbReference type="PANTHER" id="PTHR34820">
    <property type="entry name" value="INNER MEMBRANE PROTEIN YEBZ"/>
    <property type="match status" value="1"/>
</dbReference>
<evidence type="ECO:0000256" key="5">
    <source>
        <dbReference type="SAM" id="MobiDB-lite"/>
    </source>
</evidence>
<dbReference type="InterPro" id="IPR014755">
    <property type="entry name" value="Cu-Rt/internalin_Ig-like"/>
</dbReference>
<evidence type="ECO:0000256" key="3">
    <source>
        <dbReference type="ARBA" id="ARBA00022729"/>
    </source>
</evidence>
<dbReference type="PANTHER" id="PTHR34820:SF4">
    <property type="entry name" value="INNER MEMBRANE PROTEIN YEBZ"/>
    <property type="match status" value="1"/>
</dbReference>
<dbReference type="Gene3D" id="2.60.40.1220">
    <property type="match status" value="1"/>
</dbReference>
<proteinExistence type="predicted"/>
<evidence type="ECO:0000313" key="8">
    <source>
        <dbReference type="EMBL" id="MCY0386799.1"/>
    </source>
</evidence>
<keyword evidence="3 6" id="KW-0732">Signal</keyword>
<dbReference type="RefSeq" id="WP_267846422.1">
    <property type="nucleotide sequence ID" value="NZ_JAPMXC010000001.1"/>
</dbReference>
<protein>
    <submittedName>
        <fullName evidence="8">Copper resistance protein CopC</fullName>
    </submittedName>
</protein>
<evidence type="ECO:0000256" key="1">
    <source>
        <dbReference type="ARBA" id="ARBA00004196"/>
    </source>
</evidence>
<organism evidence="8 9">
    <name type="scientific">Robbsia betulipollinis</name>
    <dbReference type="NCBI Taxonomy" id="2981849"/>
    <lineage>
        <taxon>Bacteria</taxon>
        <taxon>Pseudomonadati</taxon>
        <taxon>Pseudomonadota</taxon>
        <taxon>Betaproteobacteria</taxon>
        <taxon>Burkholderiales</taxon>
        <taxon>Burkholderiaceae</taxon>
        <taxon>Robbsia</taxon>
    </lineage>
</organism>
<dbReference type="Proteomes" id="UP001082899">
    <property type="component" value="Unassembled WGS sequence"/>
</dbReference>
<evidence type="ECO:0000256" key="4">
    <source>
        <dbReference type="ARBA" id="ARBA00023008"/>
    </source>
</evidence>
<accession>A0ABT3ZJT6</accession>
<feature type="compositionally biased region" description="Polar residues" evidence="5">
    <location>
        <begin position="80"/>
        <end position="90"/>
    </location>
</feature>
<comment type="subcellular location">
    <subcellularLocation>
        <location evidence="1">Cell envelope</location>
    </subcellularLocation>
</comment>
<keyword evidence="4" id="KW-0186">Copper</keyword>
<feature type="domain" description="CopC" evidence="7">
    <location>
        <begin position="34"/>
        <end position="124"/>
    </location>
</feature>
<sequence>MTILPSTAAFTRGAAALLLLAGAQLAHAQAKPITQIPSPDSTIAAAPNEIEMGFNKELKPRGSSLTLTDAQGKSLANGKSHLSPTDSKTMTVGARKFGPGTYSVAWVAVAVDGQRTKGNYVFTVK</sequence>
<name>A0ABT3ZJT6_9BURK</name>
<feature type="chain" id="PRO_5045603577" evidence="6">
    <location>
        <begin position="29"/>
        <end position="125"/>
    </location>
</feature>
<dbReference type="InterPro" id="IPR032694">
    <property type="entry name" value="CopC/D"/>
</dbReference>
<evidence type="ECO:0000256" key="2">
    <source>
        <dbReference type="ARBA" id="ARBA00022723"/>
    </source>
</evidence>
<feature type="signal peptide" evidence="6">
    <location>
        <begin position="1"/>
        <end position="28"/>
    </location>
</feature>
<feature type="region of interest" description="Disordered" evidence="5">
    <location>
        <begin position="57"/>
        <end position="91"/>
    </location>
</feature>
<keyword evidence="9" id="KW-1185">Reference proteome</keyword>
<evidence type="ECO:0000256" key="6">
    <source>
        <dbReference type="SAM" id="SignalP"/>
    </source>
</evidence>
<dbReference type="SUPFAM" id="SSF81296">
    <property type="entry name" value="E set domains"/>
    <property type="match status" value="1"/>
</dbReference>
<evidence type="ECO:0000259" key="7">
    <source>
        <dbReference type="Pfam" id="PF04234"/>
    </source>
</evidence>
<keyword evidence="2" id="KW-0479">Metal-binding</keyword>
<comment type="caution">
    <text evidence="8">The sequence shown here is derived from an EMBL/GenBank/DDBJ whole genome shotgun (WGS) entry which is preliminary data.</text>
</comment>
<dbReference type="InterPro" id="IPR014756">
    <property type="entry name" value="Ig_E-set"/>
</dbReference>
<gene>
    <name evidence="8" type="ORF">OVY01_06030</name>
</gene>
<dbReference type="InterPro" id="IPR007348">
    <property type="entry name" value="CopC_dom"/>
</dbReference>
<reference evidence="8" key="1">
    <citation type="submission" date="2022-11" db="EMBL/GenBank/DDBJ databases">
        <title>Robbsia betulipollinis sp. nov., isolated from pollen of birch (Betula pendula).</title>
        <authorList>
            <person name="Shi H."/>
            <person name="Ambika Manirajan B."/>
            <person name="Ratering S."/>
            <person name="Geissler-Plaum R."/>
            <person name="Schnell S."/>
        </authorList>
    </citation>
    <scope>NUCLEOTIDE SEQUENCE</scope>
    <source>
        <strain evidence="8">Bb-Pol-6</strain>
    </source>
</reference>